<sequence length="187" mass="20770">MPREPQGGHHDPRRSVEWRDPRRAPDRARDHDVRMDDRRDRELFHDLPSVTNRSFGPIDAGDGFGYAGQGGWGQDLRMGGYSGVGPKDAARSDDRIQDELHVRLTDADSIDATAVIPVVTDGKVTLNGWVPERWMKHDAEELAHHIRGVKDVDNRIRVGGDPRELGRPGEAIRSGNDQKGSGFSSPP</sequence>
<dbReference type="Proteomes" id="UP001165293">
    <property type="component" value="Unassembled WGS sequence"/>
</dbReference>
<feature type="domain" description="BON" evidence="2">
    <location>
        <begin position="92"/>
        <end position="160"/>
    </location>
</feature>
<protein>
    <submittedName>
        <fullName evidence="3">BON domain-containing protein</fullName>
    </submittedName>
</protein>
<feature type="region of interest" description="Disordered" evidence="1">
    <location>
        <begin position="1"/>
        <end position="72"/>
    </location>
</feature>
<reference evidence="3" key="1">
    <citation type="submission" date="2021-10" db="EMBL/GenBank/DDBJ databases">
        <authorList>
            <person name="Lyu M."/>
            <person name="Wang X."/>
            <person name="Meng X."/>
            <person name="Xu K."/>
        </authorList>
    </citation>
    <scope>NUCLEOTIDE SEQUENCE</scope>
    <source>
        <strain evidence="3">A6</strain>
    </source>
</reference>
<organism evidence="3 4">
    <name type="scientific">Noviluteimonas lactosilytica</name>
    <dbReference type="NCBI Taxonomy" id="2888523"/>
    <lineage>
        <taxon>Bacteria</taxon>
        <taxon>Pseudomonadati</taxon>
        <taxon>Pseudomonadota</taxon>
        <taxon>Gammaproteobacteria</taxon>
        <taxon>Lysobacterales</taxon>
        <taxon>Lysobacteraceae</taxon>
        <taxon>Noviluteimonas</taxon>
    </lineage>
</organism>
<gene>
    <name evidence="3" type="ORF">LK996_08880</name>
</gene>
<feature type="region of interest" description="Disordered" evidence="1">
    <location>
        <begin position="153"/>
        <end position="187"/>
    </location>
</feature>
<evidence type="ECO:0000313" key="3">
    <source>
        <dbReference type="EMBL" id="MCC8363187.1"/>
    </source>
</evidence>
<dbReference type="EMBL" id="JAJGAK010000001">
    <property type="protein sequence ID" value="MCC8363187.1"/>
    <property type="molecule type" value="Genomic_DNA"/>
</dbReference>
<proteinExistence type="predicted"/>
<dbReference type="Gene3D" id="3.30.1340.30">
    <property type="match status" value="1"/>
</dbReference>
<feature type="compositionally biased region" description="Basic and acidic residues" evidence="1">
    <location>
        <begin position="1"/>
        <end position="45"/>
    </location>
</feature>
<evidence type="ECO:0000259" key="2">
    <source>
        <dbReference type="PROSITE" id="PS50914"/>
    </source>
</evidence>
<feature type="compositionally biased region" description="Polar residues" evidence="1">
    <location>
        <begin position="175"/>
        <end position="187"/>
    </location>
</feature>
<keyword evidence="4" id="KW-1185">Reference proteome</keyword>
<accession>A0ABS8JHZ2</accession>
<name>A0ABS8JHZ2_9GAMM</name>
<dbReference type="RefSeq" id="WP_230526734.1">
    <property type="nucleotide sequence ID" value="NZ_JAJGAK010000001.1"/>
</dbReference>
<evidence type="ECO:0000313" key="4">
    <source>
        <dbReference type="Proteomes" id="UP001165293"/>
    </source>
</evidence>
<comment type="caution">
    <text evidence="3">The sequence shown here is derived from an EMBL/GenBank/DDBJ whole genome shotgun (WGS) entry which is preliminary data.</text>
</comment>
<feature type="compositionally biased region" description="Basic and acidic residues" evidence="1">
    <location>
        <begin position="153"/>
        <end position="167"/>
    </location>
</feature>
<dbReference type="PROSITE" id="PS50914">
    <property type="entry name" value="BON"/>
    <property type="match status" value="1"/>
</dbReference>
<dbReference type="Pfam" id="PF04972">
    <property type="entry name" value="BON"/>
    <property type="match status" value="1"/>
</dbReference>
<dbReference type="InterPro" id="IPR007055">
    <property type="entry name" value="BON_dom"/>
</dbReference>
<feature type="compositionally biased region" description="Gly residues" evidence="1">
    <location>
        <begin position="62"/>
        <end position="72"/>
    </location>
</feature>
<evidence type="ECO:0000256" key="1">
    <source>
        <dbReference type="SAM" id="MobiDB-lite"/>
    </source>
</evidence>